<protein>
    <submittedName>
        <fullName evidence="1">Alkaline phosphatase L</fullName>
        <ecNumber evidence="1">3.1.3.1</ecNumber>
    </submittedName>
</protein>
<dbReference type="Proteomes" id="UP000494363">
    <property type="component" value="Unassembled WGS sequence"/>
</dbReference>
<dbReference type="AlphaFoldDB" id="A0A6J5F4D0"/>
<dbReference type="GO" id="GO:0004035">
    <property type="term" value="F:alkaline phosphatase activity"/>
    <property type="evidence" value="ECO:0007669"/>
    <property type="project" value="UniProtKB-EC"/>
</dbReference>
<dbReference type="RefSeq" id="WP_246356182.1">
    <property type="nucleotide sequence ID" value="NZ_CADIKH010000059.1"/>
</dbReference>
<dbReference type="SUPFAM" id="SSF53850">
    <property type="entry name" value="Periplasmic binding protein-like II"/>
    <property type="match status" value="1"/>
</dbReference>
<organism evidence="1 2">
    <name type="scientific">Paraburkholderia humisilvae</name>
    <dbReference type="NCBI Taxonomy" id="627669"/>
    <lineage>
        <taxon>Bacteria</taxon>
        <taxon>Pseudomonadati</taxon>
        <taxon>Pseudomonadota</taxon>
        <taxon>Betaproteobacteria</taxon>
        <taxon>Burkholderiales</taxon>
        <taxon>Burkholderiaceae</taxon>
        <taxon>Paraburkholderia</taxon>
    </lineage>
</organism>
<keyword evidence="1" id="KW-0378">Hydrolase</keyword>
<reference evidence="1 2" key="1">
    <citation type="submission" date="2020-04" db="EMBL/GenBank/DDBJ databases">
        <authorList>
            <person name="De Canck E."/>
        </authorList>
    </citation>
    <scope>NUCLEOTIDE SEQUENCE [LARGE SCALE GENOMIC DNA]</scope>
    <source>
        <strain evidence="1 2">LMG 29542</strain>
    </source>
</reference>
<gene>
    <name evidence="1" type="primary">phoA2_1</name>
    <name evidence="1" type="ORF">LMG29542_06869</name>
</gene>
<dbReference type="Gene3D" id="3.40.190.10">
    <property type="entry name" value="Periplasmic binding protein-like II"/>
    <property type="match status" value="1"/>
</dbReference>
<evidence type="ECO:0000313" key="1">
    <source>
        <dbReference type="EMBL" id="CAB3772452.1"/>
    </source>
</evidence>
<keyword evidence="2" id="KW-1185">Reference proteome</keyword>
<accession>A0A6J5F4D0</accession>
<proteinExistence type="predicted"/>
<name>A0A6J5F4D0_9BURK</name>
<evidence type="ECO:0000313" key="2">
    <source>
        <dbReference type="Proteomes" id="UP000494363"/>
    </source>
</evidence>
<dbReference type="EC" id="3.1.3.1" evidence="1"/>
<dbReference type="EMBL" id="CADIKH010000059">
    <property type="protein sequence ID" value="CAB3772452.1"/>
    <property type="molecule type" value="Genomic_DNA"/>
</dbReference>
<sequence length="168" mass="17479">MAQSGAAVGYLSPAYTNAFLAPSSSPAKANKLPVASLRNAATRTDLVPTFQNAALAAGTVAAPTTLVRARVQTNWVPIVSNPTLGYPISGTSEIILSQCYANPSATSSIVNFLNTHYHSNAALIHGYGFDVVPATFLSEIGNDFLSDTHGFRLNIGNAVVCTGPVQGR</sequence>